<dbReference type="EMBL" id="KB445581">
    <property type="protein sequence ID" value="EMD87728.1"/>
    <property type="molecule type" value="Genomic_DNA"/>
</dbReference>
<gene>
    <name evidence="2" type="ORF">COCHEDRAFT_1158942</name>
</gene>
<sequence length="120" mass="13005">MVAPDQSNSIVHAATHGTPQRDNYDATSPRPNGLSGPAINGAPPPFSRQCDMDVVCVGTWISNTGSQHTDSFSGNGTSTFPYSYAPMQRGLLAYAITACIKHVSSQRHIREWLNVWQSSK</sequence>
<dbReference type="Proteomes" id="UP000016936">
    <property type="component" value="Unassembled WGS sequence"/>
</dbReference>
<proteinExistence type="predicted"/>
<feature type="region of interest" description="Disordered" evidence="1">
    <location>
        <begin position="1"/>
        <end position="43"/>
    </location>
</feature>
<keyword evidence="3" id="KW-1185">Reference proteome</keyword>
<feature type="compositionally biased region" description="Polar residues" evidence="1">
    <location>
        <begin position="17"/>
        <end position="30"/>
    </location>
</feature>
<dbReference type="OMA" id="GTWISNT"/>
<dbReference type="AlphaFoldDB" id="M2UI92"/>
<dbReference type="OrthoDB" id="3690010at2759"/>
<feature type="compositionally biased region" description="Polar residues" evidence="1">
    <location>
        <begin position="1"/>
        <end position="10"/>
    </location>
</feature>
<protein>
    <submittedName>
        <fullName evidence="2">Uncharacterized protein</fullName>
    </submittedName>
</protein>
<accession>M2UI92</accession>
<name>M2UI92_COCH5</name>
<evidence type="ECO:0000313" key="3">
    <source>
        <dbReference type="Proteomes" id="UP000016936"/>
    </source>
</evidence>
<reference evidence="3" key="2">
    <citation type="journal article" date="2013" name="PLoS Genet.">
        <title>Comparative genome structure, secondary metabolite, and effector coding capacity across Cochliobolus pathogens.</title>
        <authorList>
            <person name="Condon B.J."/>
            <person name="Leng Y."/>
            <person name="Wu D."/>
            <person name="Bushley K.E."/>
            <person name="Ohm R.A."/>
            <person name="Otillar R."/>
            <person name="Martin J."/>
            <person name="Schackwitz W."/>
            <person name="Grimwood J."/>
            <person name="MohdZainudin N."/>
            <person name="Xue C."/>
            <person name="Wang R."/>
            <person name="Manning V.A."/>
            <person name="Dhillon B."/>
            <person name="Tu Z.J."/>
            <person name="Steffenson B.J."/>
            <person name="Salamov A."/>
            <person name="Sun H."/>
            <person name="Lowry S."/>
            <person name="LaButti K."/>
            <person name="Han J."/>
            <person name="Copeland A."/>
            <person name="Lindquist E."/>
            <person name="Barry K."/>
            <person name="Schmutz J."/>
            <person name="Baker S.E."/>
            <person name="Ciuffetti L.M."/>
            <person name="Grigoriev I.V."/>
            <person name="Zhong S."/>
            <person name="Turgeon B.G."/>
        </authorList>
    </citation>
    <scope>NUCLEOTIDE SEQUENCE [LARGE SCALE GENOMIC DNA]</scope>
    <source>
        <strain evidence="3">C5 / ATCC 48332 / race O</strain>
    </source>
</reference>
<dbReference type="HOGENOM" id="CLU_2014867_0_0_1"/>
<evidence type="ECO:0000256" key="1">
    <source>
        <dbReference type="SAM" id="MobiDB-lite"/>
    </source>
</evidence>
<evidence type="ECO:0000313" key="2">
    <source>
        <dbReference type="EMBL" id="EMD87728.1"/>
    </source>
</evidence>
<organism evidence="2 3">
    <name type="scientific">Cochliobolus heterostrophus (strain C5 / ATCC 48332 / race O)</name>
    <name type="common">Southern corn leaf blight fungus</name>
    <name type="synonym">Bipolaris maydis</name>
    <dbReference type="NCBI Taxonomy" id="701091"/>
    <lineage>
        <taxon>Eukaryota</taxon>
        <taxon>Fungi</taxon>
        <taxon>Dikarya</taxon>
        <taxon>Ascomycota</taxon>
        <taxon>Pezizomycotina</taxon>
        <taxon>Dothideomycetes</taxon>
        <taxon>Pleosporomycetidae</taxon>
        <taxon>Pleosporales</taxon>
        <taxon>Pleosporineae</taxon>
        <taxon>Pleosporaceae</taxon>
        <taxon>Bipolaris</taxon>
    </lineage>
</organism>
<reference evidence="2 3" key="1">
    <citation type="journal article" date="2012" name="PLoS Pathog.">
        <title>Diverse lifestyles and strategies of plant pathogenesis encoded in the genomes of eighteen Dothideomycetes fungi.</title>
        <authorList>
            <person name="Ohm R.A."/>
            <person name="Feau N."/>
            <person name="Henrissat B."/>
            <person name="Schoch C.L."/>
            <person name="Horwitz B.A."/>
            <person name="Barry K.W."/>
            <person name="Condon B.J."/>
            <person name="Copeland A.C."/>
            <person name="Dhillon B."/>
            <person name="Glaser F."/>
            <person name="Hesse C.N."/>
            <person name="Kosti I."/>
            <person name="LaButti K."/>
            <person name="Lindquist E.A."/>
            <person name="Lucas S."/>
            <person name="Salamov A.A."/>
            <person name="Bradshaw R.E."/>
            <person name="Ciuffetti L."/>
            <person name="Hamelin R.C."/>
            <person name="Kema G.H.J."/>
            <person name="Lawrence C."/>
            <person name="Scott J.A."/>
            <person name="Spatafora J.W."/>
            <person name="Turgeon B.G."/>
            <person name="de Wit P.J.G.M."/>
            <person name="Zhong S."/>
            <person name="Goodwin S.B."/>
            <person name="Grigoriev I.V."/>
        </authorList>
    </citation>
    <scope>NUCLEOTIDE SEQUENCE [LARGE SCALE GENOMIC DNA]</scope>
    <source>
        <strain evidence="3">C5 / ATCC 48332 / race O</strain>
    </source>
</reference>